<sequence>MPSSLTWQQLRDVKLSELDDAADGWAKVSHHADAAGERVDAEMTGRLAKTQESDSATAAVERLKRLSSNYHYIHTECGLIRASVSGLSSELAAPQKRLKDALEDAAALSYTVHADGSIGYPAGGKNELTGKELPGGTVMGNNGMLTGGNKELHPPNDKGLYSPETPGLINHNPHYAKAQDIADRIAHALREAHEIDDRYRQALSKLKAPPGLSVDEKTWADAAADTAAVGSAANYLEDGIPRDKSPADRKEWWDRLTQEQRDQYLAVYPDVIGNLDGIPATIRDEANRDNIQLLIGKLSGQENENSKTMLDGLKGIQAKLEKPSVPPMYLLGIGDAGNGRAIISYGNPDTAHNVSAYVPGLGTKLDKEFADGTLKRAQDTALGAAEADPHNSTASIVWLGYDAPQLSPQDLAANTDVMRKENAEAGAVSYNAFMAGISATNENTDPHITAIGHSYGSLTVGLAAQEKGGVPGADDIILVGSPGTGAKTANELNVGEGHVYVGAADNDIVTKLPNQDEASGIGAGVAGGGSAGLVLGLGIAGPLGGVVGGLAGSAVGGIAGYTAQDQQTDPSQIWFGTDPANKSFGATRFMVDDGPTLIEGGTDAHSQYFTPAKDQLSADNIAKIVVGKADEIILEQPR</sequence>
<organism evidence="2 3">
    <name type="scientific">Streptomyces calvus</name>
    <dbReference type="NCBI Taxonomy" id="67282"/>
    <lineage>
        <taxon>Bacteria</taxon>
        <taxon>Bacillati</taxon>
        <taxon>Actinomycetota</taxon>
        <taxon>Actinomycetes</taxon>
        <taxon>Kitasatosporales</taxon>
        <taxon>Streptomycetaceae</taxon>
        <taxon>Streptomyces</taxon>
    </lineage>
</organism>
<reference evidence="2 3" key="1">
    <citation type="submission" date="2017-07" db="EMBL/GenBank/DDBJ databases">
        <title>The Complete Genome of Streptomyces asterosporus-ZSY.</title>
        <authorList>
            <person name="Zhang S."/>
        </authorList>
    </citation>
    <scope>NUCLEOTIDE SEQUENCE [LARGE SCALE GENOMIC DNA]</scope>
    <source>
        <strain evidence="2 3">DSM 41452</strain>
    </source>
</reference>
<evidence type="ECO:0000259" key="1">
    <source>
        <dbReference type="Pfam" id="PF06259"/>
    </source>
</evidence>
<keyword evidence="3" id="KW-1185">Reference proteome</keyword>
<proteinExistence type="predicted"/>
<dbReference type="Pfam" id="PF06259">
    <property type="entry name" value="Abhydrolase_8"/>
    <property type="match status" value="1"/>
</dbReference>
<feature type="domain" description="DUF1023" evidence="1">
    <location>
        <begin position="337"/>
        <end position="514"/>
    </location>
</feature>
<gene>
    <name evidence="2" type="ORF">CD934_19470</name>
</gene>
<evidence type="ECO:0000313" key="3">
    <source>
        <dbReference type="Proteomes" id="UP000316215"/>
    </source>
</evidence>
<dbReference type="InterPro" id="IPR010427">
    <property type="entry name" value="DUF1023"/>
</dbReference>
<dbReference type="EMBL" id="CP022310">
    <property type="protein sequence ID" value="QDI70624.1"/>
    <property type="molecule type" value="Genomic_DNA"/>
</dbReference>
<dbReference type="KEGG" id="sast:CD934_19470"/>
<dbReference type="AlphaFoldDB" id="A0A514JTC6"/>
<protein>
    <recommendedName>
        <fullName evidence="1">DUF1023 domain-containing protein</fullName>
    </recommendedName>
</protein>
<name>A0A514JTC6_9ACTN</name>
<evidence type="ECO:0000313" key="2">
    <source>
        <dbReference type="EMBL" id="QDI70624.1"/>
    </source>
</evidence>
<accession>A0A514JTC6</accession>
<dbReference type="RefSeq" id="WP_142232692.1">
    <property type="nucleotide sequence ID" value="NZ_CP022310.1"/>
</dbReference>
<dbReference type="Proteomes" id="UP000316215">
    <property type="component" value="Chromosome"/>
</dbReference>